<evidence type="ECO:0000256" key="6">
    <source>
        <dbReference type="PIRNR" id="PIRNR037677"/>
    </source>
</evidence>
<dbReference type="SUPFAM" id="SSF53150">
    <property type="entry name" value="DNA repair protein MutS, domain II"/>
    <property type="match status" value="1"/>
</dbReference>
<evidence type="ECO:0000256" key="7">
    <source>
        <dbReference type="SAM" id="MobiDB-lite"/>
    </source>
</evidence>
<dbReference type="InterPro" id="IPR007696">
    <property type="entry name" value="DNA_mismatch_repair_MutS_core"/>
</dbReference>
<keyword evidence="11" id="KW-1185">Reference proteome</keyword>
<sequence length="1225" mass="136184">MQRQITAFFKGRPKPPPCVSSDTPVSSSGVTAPKDVVPTSVINQDVASVSNDSQANESHANDIQVNESQANESQSTDNSCFTNQADIPGINRTQSLQSASSKVDYDDDSPICRKRGLMFDSGFVPDKLKRAELRSDTLGSTLGTSTLLRQSTIASEDLFSACSDITSGIDSDVGSTIVACSSKSEASQSSYKGHDGDIEDLSFVDVNTAESSNTMPELTVGSEPFYSSTSEDCVTDEERKMYLDCPASQKSRYFKAYVEHYYRYNTTFVFPPWLCIKEIRDINGLKPTDEGYDPGTLWVPPRTHRWAIDYRSCHFTECMQQWWHLKQNCFDRLLFFKMGRFYELFYHDACIVQEICGLRWMGSESKPHVGFPEKSLHIYASACVSRGYKVVVVEQTETPQQLEKRNRESGQRQNAVSRAICEIITPGTITRPEMLSTHTKYLLLVTEAVVASAEGPENAISQNNHLIASSGLKPSQLPQCTQSPGDRILSVCSMDASIGTVALGSIDVSLGLGELRALIASLNPAEVVVDSSIIDSLQELYSMRTHLGFELTSFNCSHEFTHENIGNKDVQIAQIDCSEFIAKVGEILGDDMHLYQRLMLLIQRYLKSVMLDNLLNYCTVTILGNDHQKHMVMDSAVLTQLELFKSQEGDVSMSLFGFLNKTSCALGERMLRRWLLKPLVSPRSINERSLTVDFLRNNFSICRGFQEQLSSLPDLERSFGKVLNAAASCYKMAIYFDDGVFLKLFGLHQLLENFLSLQSYVQSFFSEATNLGDECPILLRDMSSMLADVTTPCKDLLSRLELSGSKSCNSAKGVWPVSDKLRNLIATTQSKLHEVLDEIKSQCPSATFVHTKFRYEVEMTENDYRKCTSKLDVTSTRAGYIRVHNQAIISLVSQLEELEFTLTQCELEFFQSVVRQLHNNRGVFNSLLVTASELDCLCSLASVAKNSVIPLVRAEVLERSDKPYMIVHDSVHPIVSQIDPDSFVPNNIYLGHADYHGLILLTGPNMGGKSTLLRQTALCAIMAQIGSFVPATSCKFTVVDRIFTRLGAFDNLIQGKSTFLVEMEDVSSIFHTATINSLVLVDELGRGTSTFDATAIAAACLEKIAAIGCRCIFTTHFQEVCSYSRRLPNVSLCHMAASFDDEQRNLTFLYKLSLGQCPESHGIHVARLAGLPPHVLEMAESVSRGYRCQKRSIRSMLEAMLSAHSRGDEILVRSLYDELLSSHGG</sequence>
<comment type="similarity">
    <text evidence="1 6">Belongs to the DNA mismatch repair MutS family.</text>
</comment>
<evidence type="ECO:0000256" key="3">
    <source>
        <dbReference type="ARBA" id="ARBA00022763"/>
    </source>
</evidence>
<dbReference type="GO" id="GO:0030983">
    <property type="term" value="F:mismatched DNA binding"/>
    <property type="evidence" value="ECO:0007669"/>
    <property type="project" value="UniProtKB-UniRule"/>
</dbReference>
<dbReference type="SMART" id="SM00534">
    <property type="entry name" value="MUTSac"/>
    <property type="match status" value="1"/>
</dbReference>
<dbReference type="Gene3D" id="3.40.1170.10">
    <property type="entry name" value="DNA repair protein MutS, domain I"/>
    <property type="match status" value="1"/>
</dbReference>
<dbReference type="InterPro" id="IPR000432">
    <property type="entry name" value="DNA_mismatch_repair_MutS_C"/>
</dbReference>
<dbReference type="PANTHER" id="PTHR11361:SF148">
    <property type="entry name" value="DNA MISMATCH REPAIR PROTEIN MSH6"/>
    <property type="match status" value="1"/>
</dbReference>
<dbReference type="GO" id="GO:0140664">
    <property type="term" value="F:ATP-dependent DNA damage sensor activity"/>
    <property type="evidence" value="ECO:0007669"/>
    <property type="project" value="InterPro"/>
</dbReference>
<dbReference type="PIRSF" id="PIRSF037677">
    <property type="entry name" value="DNA_mis_repair_Msh6"/>
    <property type="match status" value="1"/>
</dbReference>
<keyword evidence="5 6" id="KW-0238">DNA-binding</keyword>
<dbReference type="GO" id="GO:0032301">
    <property type="term" value="C:MutSalpha complex"/>
    <property type="evidence" value="ECO:0007669"/>
    <property type="project" value="TreeGrafter"/>
</dbReference>
<dbReference type="EMBL" id="BLIY01000020">
    <property type="protein sequence ID" value="GFE55401.1"/>
    <property type="molecule type" value="Genomic_DNA"/>
</dbReference>
<dbReference type="InterPro" id="IPR036187">
    <property type="entry name" value="DNA_mismatch_repair_MutS_sf"/>
</dbReference>
<dbReference type="NCBIfam" id="NF003810">
    <property type="entry name" value="PRK05399.1"/>
    <property type="match status" value="1"/>
</dbReference>
<comment type="caution">
    <text evidence="10">The sequence shown here is derived from an EMBL/GenBank/DDBJ whole genome shotgun (WGS) entry which is preliminary data.</text>
</comment>
<organism evidence="10 11">
    <name type="scientific">Babesia ovis</name>
    <dbReference type="NCBI Taxonomy" id="5869"/>
    <lineage>
        <taxon>Eukaryota</taxon>
        <taxon>Sar</taxon>
        <taxon>Alveolata</taxon>
        <taxon>Apicomplexa</taxon>
        <taxon>Aconoidasida</taxon>
        <taxon>Piroplasmida</taxon>
        <taxon>Babesiidae</taxon>
        <taxon>Babesia</taxon>
    </lineage>
</organism>
<dbReference type="InterPro" id="IPR036678">
    <property type="entry name" value="MutS_con_dom_sf"/>
</dbReference>
<accession>A0A9W5TDH7</accession>
<keyword evidence="2 6" id="KW-0547">Nucleotide-binding</keyword>
<keyword evidence="4 6" id="KW-0067">ATP-binding</keyword>
<dbReference type="InterPro" id="IPR045076">
    <property type="entry name" value="MutS"/>
</dbReference>
<evidence type="ECO:0000256" key="4">
    <source>
        <dbReference type="ARBA" id="ARBA00022840"/>
    </source>
</evidence>
<dbReference type="Gene3D" id="1.10.1420.10">
    <property type="match status" value="2"/>
</dbReference>
<feature type="compositionally biased region" description="Polar residues" evidence="7">
    <location>
        <begin position="40"/>
        <end position="101"/>
    </location>
</feature>
<dbReference type="GO" id="GO:0005524">
    <property type="term" value="F:ATP binding"/>
    <property type="evidence" value="ECO:0007669"/>
    <property type="project" value="UniProtKB-UniRule"/>
</dbReference>
<dbReference type="SUPFAM" id="SSF55271">
    <property type="entry name" value="DNA repair protein MutS, domain I"/>
    <property type="match status" value="1"/>
</dbReference>
<evidence type="ECO:0000313" key="11">
    <source>
        <dbReference type="Proteomes" id="UP001057455"/>
    </source>
</evidence>
<feature type="region of interest" description="Disordered" evidence="7">
    <location>
        <begin position="1"/>
        <end position="107"/>
    </location>
</feature>
<reference evidence="10" key="1">
    <citation type="submission" date="2019-12" db="EMBL/GenBank/DDBJ databases">
        <title>Genome sequence of Babesia ovis.</title>
        <authorList>
            <person name="Yamagishi J."/>
            <person name="Sevinc F."/>
            <person name="Xuan X."/>
        </authorList>
    </citation>
    <scope>NUCLEOTIDE SEQUENCE</scope>
    <source>
        <strain evidence="10">Selcuk</strain>
    </source>
</reference>
<dbReference type="Pfam" id="PF05192">
    <property type="entry name" value="MutS_III"/>
    <property type="match status" value="1"/>
</dbReference>
<comment type="function">
    <text evidence="6">Component of the post-replicative DNA mismatch repair system (MMR).</text>
</comment>
<dbReference type="Proteomes" id="UP001057455">
    <property type="component" value="Unassembled WGS sequence"/>
</dbReference>
<feature type="domain" description="DNA mismatch repair proteins mutS family" evidence="9">
    <location>
        <begin position="996"/>
        <end position="1184"/>
    </location>
</feature>
<evidence type="ECO:0000256" key="5">
    <source>
        <dbReference type="ARBA" id="ARBA00023125"/>
    </source>
</evidence>
<dbReference type="Pfam" id="PF00488">
    <property type="entry name" value="MutS_V"/>
    <property type="match status" value="1"/>
</dbReference>
<evidence type="ECO:0000313" key="10">
    <source>
        <dbReference type="EMBL" id="GFE55401.1"/>
    </source>
</evidence>
<dbReference type="SUPFAM" id="SSF48334">
    <property type="entry name" value="DNA repair protein MutS, domain III"/>
    <property type="match status" value="1"/>
</dbReference>
<dbReference type="SMART" id="SM00533">
    <property type="entry name" value="MUTSd"/>
    <property type="match status" value="1"/>
</dbReference>
<protein>
    <recommendedName>
        <fullName evidence="6">DNA mismatch repair protein</fullName>
    </recommendedName>
</protein>
<dbReference type="InterPro" id="IPR027417">
    <property type="entry name" value="P-loop_NTPase"/>
</dbReference>
<dbReference type="InterPro" id="IPR007695">
    <property type="entry name" value="DNA_mismatch_repair_MutS-lik_N"/>
</dbReference>
<dbReference type="GO" id="GO:0006298">
    <property type="term" value="P:mismatch repair"/>
    <property type="evidence" value="ECO:0007669"/>
    <property type="project" value="InterPro"/>
</dbReference>
<dbReference type="PANTHER" id="PTHR11361">
    <property type="entry name" value="DNA MISMATCH REPAIR PROTEIN MUTS FAMILY MEMBER"/>
    <property type="match status" value="1"/>
</dbReference>
<gene>
    <name evidence="10" type="ORF">BaOVIS_028050</name>
</gene>
<dbReference type="Gene3D" id="3.40.50.300">
    <property type="entry name" value="P-loop containing nucleotide triphosphate hydrolases"/>
    <property type="match status" value="1"/>
</dbReference>
<evidence type="ECO:0000256" key="1">
    <source>
        <dbReference type="ARBA" id="ARBA00006271"/>
    </source>
</evidence>
<evidence type="ECO:0000259" key="9">
    <source>
        <dbReference type="SMART" id="SM00534"/>
    </source>
</evidence>
<dbReference type="InterPro" id="IPR017261">
    <property type="entry name" value="DNA_mismatch_repair_MutS/MSH"/>
</dbReference>
<dbReference type="Pfam" id="PF01624">
    <property type="entry name" value="MutS_I"/>
    <property type="match status" value="1"/>
</dbReference>
<dbReference type="AlphaFoldDB" id="A0A9W5TDH7"/>
<proteinExistence type="inferred from homology"/>
<dbReference type="InterPro" id="IPR016151">
    <property type="entry name" value="DNA_mismatch_repair_MutS_N"/>
</dbReference>
<name>A0A9W5TDH7_BABOV</name>
<dbReference type="OrthoDB" id="10252754at2759"/>
<keyword evidence="6" id="KW-0234">DNA repair</keyword>
<evidence type="ECO:0000259" key="8">
    <source>
        <dbReference type="SMART" id="SM00533"/>
    </source>
</evidence>
<evidence type="ECO:0000256" key="2">
    <source>
        <dbReference type="ARBA" id="ARBA00022741"/>
    </source>
</evidence>
<feature type="compositionally biased region" description="Polar residues" evidence="7">
    <location>
        <begin position="20"/>
        <end position="30"/>
    </location>
</feature>
<dbReference type="SUPFAM" id="SSF52540">
    <property type="entry name" value="P-loop containing nucleoside triphosphate hydrolases"/>
    <property type="match status" value="1"/>
</dbReference>
<feature type="domain" description="DNA mismatch repair protein MutS core" evidence="8">
    <location>
        <begin position="650"/>
        <end position="978"/>
    </location>
</feature>
<keyword evidence="3 6" id="KW-0227">DNA damage</keyword>